<proteinExistence type="predicted"/>
<keyword evidence="2" id="KW-1185">Reference proteome</keyword>
<evidence type="ECO:0000313" key="1">
    <source>
        <dbReference type="EMBL" id="KPV54159.1"/>
    </source>
</evidence>
<organism evidence="1 2">
    <name type="scientific">Kouleothrix aurantiaca</name>
    <dbReference type="NCBI Taxonomy" id="186479"/>
    <lineage>
        <taxon>Bacteria</taxon>
        <taxon>Bacillati</taxon>
        <taxon>Chloroflexota</taxon>
        <taxon>Chloroflexia</taxon>
        <taxon>Chloroflexales</taxon>
        <taxon>Roseiflexineae</taxon>
        <taxon>Roseiflexaceae</taxon>
        <taxon>Kouleothrix</taxon>
    </lineage>
</organism>
<protein>
    <submittedName>
        <fullName evidence="1">Uncharacterized protein</fullName>
    </submittedName>
</protein>
<evidence type="ECO:0000313" key="2">
    <source>
        <dbReference type="Proteomes" id="UP000050509"/>
    </source>
</evidence>
<gene>
    <name evidence="1" type="ORF">SE17_05465</name>
</gene>
<dbReference type="Proteomes" id="UP000050509">
    <property type="component" value="Unassembled WGS sequence"/>
</dbReference>
<name>A0A0P9DKW0_9CHLR</name>
<dbReference type="EMBL" id="LJCR01000103">
    <property type="protein sequence ID" value="KPV54159.1"/>
    <property type="molecule type" value="Genomic_DNA"/>
</dbReference>
<comment type="caution">
    <text evidence="1">The sequence shown here is derived from an EMBL/GenBank/DDBJ whole genome shotgun (WGS) entry which is preliminary data.</text>
</comment>
<dbReference type="AlphaFoldDB" id="A0A0P9DKW0"/>
<sequence>MTTQPAVTFTQVTQFRAPDGAIVEFEPLKRGAAPGFTHRVRVIKGGKLVGDDWLSDTHRVGQRTARYFYEKHANGRSPAELDALGI</sequence>
<accession>A0A0P9DKW0</accession>
<reference evidence="1 2" key="1">
    <citation type="submission" date="2015-09" db="EMBL/GenBank/DDBJ databases">
        <title>Draft genome sequence of Kouleothrix aurantiaca JCM 19913.</title>
        <authorList>
            <person name="Hemp J."/>
        </authorList>
    </citation>
    <scope>NUCLEOTIDE SEQUENCE [LARGE SCALE GENOMIC DNA]</scope>
    <source>
        <strain evidence="1 2">COM-B</strain>
    </source>
</reference>